<sequence>MFRKPFKHIKNYNICASFKQLTPIFYIESAIYFKGTFMWETRGDKSMHIDFNSSLPRFSKTGLSSVWMIGENIEHDVSKGFSDPSPSIRLSEFRHFQEVGSLPPGFLSCATESSNFPQISEVA</sequence>
<evidence type="ECO:0000313" key="2">
    <source>
        <dbReference type="Proteomes" id="UP000177905"/>
    </source>
</evidence>
<organism evidence="1 2">
    <name type="scientific">candidate division WOR-1 bacterium RIFOXYB2_FULL_36_35</name>
    <dbReference type="NCBI Taxonomy" id="1802578"/>
    <lineage>
        <taxon>Bacteria</taxon>
        <taxon>Bacillati</taxon>
        <taxon>Saganbacteria</taxon>
    </lineage>
</organism>
<dbReference type="EMBL" id="MEUA01000031">
    <property type="protein sequence ID" value="OGC14765.1"/>
    <property type="molecule type" value="Genomic_DNA"/>
</dbReference>
<dbReference type="Proteomes" id="UP000177905">
    <property type="component" value="Unassembled WGS sequence"/>
</dbReference>
<gene>
    <name evidence="1" type="ORF">A2290_08730</name>
</gene>
<proteinExistence type="predicted"/>
<comment type="caution">
    <text evidence="1">The sequence shown here is derived from an EMBL/GenBank/DDBJ whole genome shotgun (WGS) entry which is preliminary data.</text>
</comment>
<protein>
    <submittedName>
        <fullName evidence="1">Uncharacterized protein</fullName>
    </submittedName>
</protein>
<reference evidence="1 2" key="1">
    <citation type="journal article" date="2016" name="Nat. Commun.">
        <title>Thousands of microbial genomes shed light on interconnected biogeochemical processes in an aquifer system.</title>
        <authorList>
            <person name="Anantharaman K."/>
            <person name="Brown C.T."/>
            <person name="Hug L.A."/>
            <person name="Sharon I."/>
            <person name="Castelle C.J."/>
            <person name="Probst A.J."/>
            <person name="Thomas B.C."/>
            <person name="Singh A."/>
            <person name="Wilkins M.J."/>
            <person name="Karaoz U."/>
            <person name="Brodie E.L."/>
            <person name="Williams K.H."/>
            <person name="Hubbard S.S."/>
            <person name="Banfield J.F."/>
        </authorList>
    </citation>
    <scope>NUCLEOTIDE SEQUENCE [LARGE SCALE GENOMIC DNA]</scope>
</reference>
<name>A0A1F4S2U2_UNCSA</name>
<evidence type="ECO:0000313" key="1">
    <source>
        <dbReference type="EMBL" id="OGC14765.1"/>
    </source>
</evidence>
<dbReference type="AlphaFoldDB" id="A0A1F4S2U2"/>
<accession>A0A1F4S2U2</accession>